<keyword evidence="3" id="KW-1185">Reference proteome</keyword>
<feature type="compositionally biased region" description="Pro residues" evidence="1">
    <location>
        <begin position="11"/>
        <end position="25"/>
    </location>
</feature>
<dbReference type="EMBL" id="JALKFT010000032">
    <property type="protein sequence ID" value="MCK9878356.1"/>
    <property type="molecule type" value="Genomic_DNA"/>
</dbReference>
<evidence type="ECO:0000313" key="2">
    <source>
        <dbReference type="EMBL" id="MCK9878356.1"/>
    </source>
</evidence>
<sequence>MTVDETGRIPEPNPPEPNPPGPDLPGPDLRVAVGSAVVIGGVAGAALAAGRGRRATAGGALAGGVALGASEALARTRQRPGEIPALWQRIATAAALMAPVGWAAEQVTGASPRTVGAATGSVAGLLGLRPQKVLLGPLFGAALGAGAARLPGRRPVPGAVVAATTMASWRTLSALLFRDAQVSLLAERVDPADLPFVVPRQATARRVGTGYIRDLADELGGRYEAAAADVGIVADLGELAGPEFDPAGVDPLVREFYEHTTRFALDIEPRWRMWVRPGYLLYRTLLARPLGQANVPMNQRETQRGIHSRIDTITLPAATPPGSARPVSGQPASAPVGSEAVESEPVESEAVAPVAVRGWIRSFADTDEPIYVGIYTTYRFGDRGYVSVGFPLPQASFTATLVPQARPGGGLVLTSRSELDHPGHYLATRDSSDGRLTALAVHGFAETLEVHTVDGELRAEHAFAIFGIPFLVLHYRITRKPAG</sequence>
<feature type="region of interest" description="Disordered" evidence="1">
    <location>
        <begin position="1"/>
        <end position="28"/>
    </location>
</feature>
<evidence type="ECO:0000313" key="3">
    <source>
        <dbReference type="Proteomes" id="UP001201873"/>
    </source>
</evidence>
<reference evidence="2 3" key="1">
    <citation type="submission" date="2022-04" db="EMBL/GenBank/DDBJ databases">
        <title>Genome diversity in the genus Frankia.</title>
        <authorList>
            <person name="Carlos-Shanley C."/>
            <person name="Hahn D."/>
        </authorList>
    </citation>
    <scope>NUCLEOTIDE SEQUENCE [LARGE SCALE GENOMIC DNA]</scope>
    <source>
        <strain evidence="2 3">Ag45/Mut15</strain>
    </source>
</reference>
<comment type="caution">
    <text evidence="2">The sequence shown here is derived from an EMBL/GenBank/DDBJ whole genome shotgun (WGS) entry which is preliminary data.</text>
</comment>
<organism evidence="2 3">
    <name type="scientific">Frankia umida</name>
    <dbReference type="NCBI Taxonomy" id="573489"/>
    <lineage>
        <taxon>Bacteria</taxon>
        <taxon>Bacillati</taxon>
        <taxon>Actinomycetota</taxon>
        <taxon>Actinomycetes</taxon>
        <taxon>Frankiales</taxon>
        <taxon>Frankiaceae</taxon>
        <taxon>Frankia</taxon>
    </lineage>
</organism>
<accession>A0ABT0K3I4</accession>
<protein>
    <submittedName>
        <fullName evidence="2">Uncharacterized protein</fullName>
    </submittedName>
</protein>
<proteinExistence type="predicted"/>
<dbReference type="Proteomes" id="UP001201873">
    <property type="component" value="Unassembled WGS sequence"/>
</dbReference>
<name>A0ABT0K3I4_9ACTN</name>
<gene>
    <name evidence="2" type="ORF">MXD59_21720</name>
</gene>
<evidence type="ECO:0000256" key="1">
    <source>
        <dbReference type="SAM" id="MobiDB-lite"/>
    </source>
</evidence>
<feature type="region of interest" description="Disordered" evidence="1">
    <location>
        <begin position="318"/>
        <end position="344"/>
    </location>
</feature>